<evidence type="ECO:0000313" key="2">
    <source>
        <dbReference type="Proteomes" id="UP001148662"/>
    </source>
</evidence>
<dbReference type="EMBL" id="JANHOG010002417">
    <property type="protein sequence ID" value="KAJ3523645.1"/>
    <property type="molecule type" value="Genomic_DNA"/>
</dbReference>
<gene>
    <name evidence="1" type="ORF">NM688_g8692</name>
</gene>
<name>A0ACC1RP96_9APHY</name>
<dbReference type="Proteomes" id="UP001148662">
    <property type="component" value="Unassembled WGS sequence"/>
</dbReference>
<comment type="caution">
    <text evidence="1">The sequence shown here is derived from an EMBL/GenBank/DDBJ whole genome shotgun (WGS) entry which is preliminary data.</text>
</comment>
<sequence length="103" mass="10714">MKAIALIIPLVLQTFAIATPAYRRDDGSNPCTTTPLQCCESTHTTDSALGKALLQLSGHEDYIGDGDIGIGCSPLGGNTCTEQPNCCNVTGTFITIGCVPINI</sequence>
<accession>A0ACC1RP96</accession>
<protein>
    <submittedName>
        <fullName evidence="1">Uncharacterized protein</fullName>
    </submittedName>
</protein>
<evidence type="ECO:0000313" key="1">
    <source>
        <dbReference type="EMBL" id="KAJ3523645.1"/>
    </source>
</evidence>
<reference evidence="1" key="1">
    <citation type="submission" date="2022-07" db="EMBL/GenBank/DDBJ databases">
        <title>Genome Sequence of Phlebia brevispora.</title>
        <authorList>
            <person name="Buettner E."/>
        </authorList>
    </citation>
    <scope>NUCLEOTIDE SEQUENCE</scope>
    <source>
        <strain evidence="1">MPL23</strain>
    </source>
</reference>
<organism evidence="1 2">
    <name type="scientific">Phlebia brevispora</name>
    <dbReference type="NCBI Taxonomy" id="194682"/>
    <lineage>
        <taxon>Eukaryota</taxon>
        <taxon>Fungi</taxon>
        <taxon>Dikarya</taxon>
        <taxon>Basidiomycota</taxon>
        <taxon>Agaricomycotina</taxon>
        <taxon>Agaricomycetes</taxon>
        <taxon>Polyporales</taxon>
        <taxon>Meruliaceae</taxon>
        <taxon>Phlebia</taxon>
    </lineage>
</organism>
<keyword evidence="2" id="KW-1185">Reference proteome</keyword>
<proteinExistence type="predicted"/>